<comment type="similarity">
    <text evidence="3">Belongs to the hexokinase family.</text>
</comment>
<dbReference type="OrthoDB" id="6383434at2"/>
<reference evidence="12 13" key="1">
    <citation type="submission" date="2019-03" db="EMBL/GenBank/DDBJ databases">
        <title>Genomic Encyclopedia of Type Strains, Phase IV (KMG-IV): sequencing the most valuable type-strain genomes for metagenomic binning, comparative biology and taxonomic classification.</title>
        <authorList>
            <person name="Goeker M."/>
        </authorList>
    </citation>
    <scope>NUCLEOTIDE SEQUENCE [LARGE SCALE GENOMIC DNA]</scope>
    <source>
        <strain evidence="12 13">DSM 20467</strain>
    </source>
</reference>
<dbReference type="UniPathway" id="UPA00109">
    <property type="reaction ID" value="UER00180"/>
</dbReference>
<comment type="pathway">
    <text evidence="2">Carbohydrate metabolism.</text>
</comment>
<evidence type="ECO:0000259" key="10">
    <source>
        <dbReference type="Pfam" id="PF00349"/>
    </source>
</evidence>
<evidence type="ECO:0000313" key="12">
    <source>
        <dbReference type="EMBL" id="TCS78678.1"/>
    </source>
</evidence>
<name>A0A4R3K7B7_9FIRM</name>
<dbReference type="GO" id="GO:0004340">
    <property type="term" value="F:glucokinase activity"/>
    <property type="evidence" value="ECO:0007669"/>
    <property type="project" value="TreeGrafter"/>
</dbReference>
<dbReference type="Pfam" id="PF03727">
    <property type="entry name" value="Hexokinase_2"/>
    <property type="match status" value="1"/>
</dbReference>
<accession>A0A4R3K7B7</accession>
<gene>
    <name evidence="12" type="ORF">EDC37_10931</name>
</gene>
<organism evidence="12 13">
    <name type="scientific">Pectinatus cerevisiiphilus</name>
    <dbReference type="NCBI Taxonomy" id="86956"/>
    <lineage>
        <taxon>Bacteria</taxon>
        <taxon>Bacillati</taxon>
        <taxon>Bacillota</taxon>
        <taxon>Negativicutes</taxon>
        <taxon>Selenomonadales</taxon>
        <taxon>Selenomonadaceae</taxon>
        <taxon>Pectinatus</taxon>
    </lineage>
</organism>
<evidence type="ECO:0000256" key="3">
    <source>
        <dbReference type="ARBA" id="ARBA00009225"/>
    </source>
</evidence>
<dbReference type="PANTHER" id="PTHR19443">
    <property type="entry name" value="HEXOKINASE"/>
    <property type="match status" value="1"/>
</dbReference>
<evidence type="ECO:0000256" key="7">
    <source>
        <dbReference type="ARBA" id="ARBA00022840"/>
    </source>
</evidence>
<dbReference type="Gene3D" id="3.30.420.40">
    <property type="match status" value="1"/>
</dbReference>
<comment type="pathway">
    <text evidence="1">Carbohydrate degradation.</text>
</comment>
<keyword evidence="5" id="KW-0547">Nucleotide-binding</keyword>
<evidence type="ECO:0000256" key="4">
    <source>
        <dbReference type="ARBA" id="ARBA00022679"/>
    </source>
</evidence>
<keyword evidence="13" id="KW-1185">Reference proteome</keyword>
<evidence type="ECO:0000256" key="6">
    <source>
        <dbReference type="ARBA" id="ARBA00022777"/>
    </source>
</evidence>
<dbReference type="InterPro" id="IPR001312">
    <property type="entry name" value="Hexokinase"/>
</dbReference>
<dbReference type="PRINTS" id="PR00475">
    <property type="entry name" value="HEXOKINASE"/>
</dbReference>
<dbReference type="AlphaFoldDB" id="A0A4R3K7B7"/>
<evidence type="ECO:0000313" key="13">
    <source>
        <dbReference type="Proteomes" id="UP000295188"/>
    </source>
</evidence>
<dbReference type="GO" id="GO:0008865">
    <property type="term" value="F:fructokinase activity"/>
    <property type="evidence" value="ECO:0007669"/>
    <property type="project" value="TreeGrafter"/>
</dbReference>
<dbReference type="SUPFAM" id="SSF53067">
    <property type="entry name" value="Actin-like ATPase domain"/>
    <property type="match status" value="2"/>
</dbReference>
<sequence length="423" mass="45985">MEHSCFAQAIKEFNVPAAALSQVAACVRYDIEQGLIDGFSSLKMLKSYIGLPAGNESGEYLALDFGGTNLRAALVQLKGNGNFNILKKVAKPLKFSGLYDFTGPDSTSSDLFDFIATVIDEAIDGDRKKKYYLGHTFSFPSSQTNIYNAKLITWTKEFATKGVVGETVNDLLKQALARQGVVNVEPVAVINDTVAVLLAAAYQSTNTYIGSIYATGHNTCYFETDTSKIEKPMIINLEIGGFNKLSINKYDKKLDSVSEHPYEQRLEKMVSGRYLGELFAFCVQDIFKLPAKPSFTSVDLSHILEDADPGLSSTIKLFHTHTGITLTKDDAVSLQELATAIMNRSARLTAATYCGILWHIFPKAIPAHKIFIDGSLFEKVPSAARNMQQALSEVLGENAAKISLELENGGSILGAAVAAAMSK</sequence>
<dbReference type="GO" id="GO:0005524">
    <property type="term" value="F:ATP binding"/>
    <property type="evidence" value="ECO:0007669"/>
    <property type="project" value="UniProtKB-KW"/>
</dbReference>
<dbReference type="PROSITE" id="PS51748">
    <property type="entry name" value="HEXOKINASE_2"/>
    <property type="match status" value="1"/>
</dbReference>
<dbReference type="PANTHER" id="PTHR19443:SF16">
    <property type="entry name" value="HEXOKINASE TYPE 1-RELATED"/>
    <property type="match status" value="1"/>
</dbReference>
<keyword evidence="8" id="KW-0324">Glycolysis</keyword>
<proteinExistence type="inferred from homology"/>
<dbReference type="Gene3D" id="3.40.367.20">
    <property type="match status" value="1"/>
</dbReference>
<dbReference type="GO" id="GO:0006096">
    <property type="term" value="P:glycolytic process"/>
    <property type="evidence" value="ECO:0007669"/>
    <property type="project" value="UniProtKB-UniPathway"/>
</dbReference>
<dbReference type="EMBL" id="SMAA01000009">
    <property type="protein sequence ID" value="TCS78678.1"/>
    <property type="molecule type" value="Genomic_DNA"/>
</dbReference>
<dbReference type="InterPro" id="IPR022673">
    <property type="entry name" value="Hexokinase_C"/>
</dbReference>
<feature type="domain" description="Hexokinase N-terminal" evidence="10">
    <location>
        <begin position="8"/>
        <end position="202"/>
    </location>
</feature>
<dbReference type="GO" id="GO:0006006">
    <property type="term" value="P:glucose metabolic process"/>
    <property type="evidence" value="ECO:0007669"/>
    <property type="project" value="TreeGrafter"/>
</dbReference>
<dbReference type="InterPro" id="IPR043129">
    <property type="entry name" value="ATPase_NBD"/>
</dbReference>
<comment type="caution">
    <text evidence="12">The sequence shown here is derived from an EMBL/GenBank/DDBJ whole genome shotgun (WGS) entry which is preliminary data.</text>
</comment>
<keyword evidence="7" id="KW-0067">ATP-binding</keyword>
<dbReference type="InterPro" id="IPR022672">
    <property type="entry name" value="Hexokinase_N"/>
</dbReference>
<dbReference type="GO" id="GO:0001678">
    <property type="term" value="P:intracellular glucose homeostasis"/>
    <property type="evidence" value="ECO:0007669"/>
    <property type="project" value="InterPro"/>
</dbReference>
<evidence type="ECO:0000256" key="5">
    <source>
        <dbReference type="ARBA" id="ARBA00022741"/>
    </source>
</evidence>
<dbReference type="GO" id="GO:0005829">
    <property type="term" value="C:cytosol"/>
    <property type="evidence" value="ECO:0007669"/>
    <property type="project" value="TreeGrafter"/>
</dbReference>
<evidence type="ECO:0000256" key="9">
    <source>
        <dbReference type="ARBA" id="ARBA00047905"/>
    </source>
</evidence>
<comment type="catalytic activity">
    <reaction evidence="9">
        <text>D-fructose + ATP = D-fructose 6-phosphate + ADP + H(+)</text>
        <dbReference type="Rhea" id="RHEA:16125"/>
        <dbReference type="ChEBI" id="CHEBI:15378"/>
        <dbReference type="ChEBI" id="CHEBI:30616"/>
        <dbReference type="ChEBI" id="CHEBI:37721"/>
        <dbReference type="ChEBI" id="CHEBI:61527"/>
        <dbReference type="ChEBI" id="CHEBI:456216"/>
        <dbReference type="EC" id="2.7.1.1"/>
    </reaction>
    <physiologicalReaction direction="left-to-right" evidence="9">
        <dbReference type="Rhea" id="RHEA:16126"/>
    </physiologicalReaction>
</comment>
<dbReference type="Proteomes" id="UP000295188">
    <property type="component" value="Unassembled WGS sequence"/>
</dbReference>
<evidence type="ECO:0000256" key="2">
    <source>
        <dbReference type="ARBA" id="ARBA00005007"/>
    </source>
</evidence>
<evidence type="ECO:0000256" key="8">
    <source>
        <dbReference type="ARBA" id="ARBA00023152"/>
    </source>
</evidence>
<evidence type="ECO:0000259" key="11">
    <source>
        <dbReference type="Pfam" id="PF03727"/>
    </source>
</evidence>
<dbReference type="RefSeq" id="WP_132549615.1">
    <property type="nucleotide sequence ID" value="NZ_SMAA01000009.1"/>
</dbReference>
<feature type="domain" description="Hexokinase C-terminal" evidence="11">
    <location>
        <begin position="209"/>
        <end position="421"/>
    </location>
</feature>
<keyword evidence="4" id="KW-0808">Transferase</keyword>
<dbReference type="Pfam" id="PF00349">
    <property type="entry name" value="Hexokinase_1"/>
    <property type="match status" value="1"/>
</dbReference>
<dbReference type="GO" id="GO:0005536">
    <property type="term" value="F:D-glucose binding"/>
    <property type="evidence" value="ECO:0007669"/>
    <property type="project" value="InterPro"/>
</dbReference>
<evidence type="ECO:0000256" key="1">
    <source>
        <dbReference type="ARBA" id="ARBA00004921"/>
    </source>
</evidence>
<protein>
    <submittedName>
        <fullName evidence="12">Hexokinase</fullName>
    </submittedName>
</protein>
<keyword evidence="6 12" id="KW-0418">Kinase</keyword>